<dbReference type="AlphaFoldDB" id="A0A1R2CKB4"/>
<evidence type="ECO:0000256" key="2">
    <source>
        <dbReference type="SAM" id="MobiDB-lite"/>
    </source>
</evidence>
<sequence length="914" mass="106790">MSSKTIKDIDNENQNSSMWVIKKNLKDLKIALEEKYQKLNSLSRDFQITQEKSQAINKPNLDKNHMKEMLDRASTLHKASIRYQQNMAQSRETLHQLATRLESIRNTEKETGNFIVEEIKLIDETKRIKDNITIMEIEYSRILEELAQVASEITKIDDMINNTPKSQITEAKLLDLTLKETTKSIDLLKNDIEKTKEKIHECQTLLGKSTESNEVSKIFDNALKVIVNEVWTEESENMVSECKRFSEKVLKQIDKERTNFYEVTSKNTEEIINLKEKIQYLEKCLKDEKHKSTSVIELNSNSHTSERDNQKINDKLHEMISLEKRILEMTRDLANVENIIAERNKVLQDLSRKQSEFQLPPKTPEFAMLNQIGIEKSDKPTKLCQSSHLIKNPDQSELYAKILNKLADILKLPLDAKKIYSHLELLTKEIDKFKGKCQRFKEKKDELIKQYMQKNYEISEKIKKINQEKIFYKAGNEEVLRMKQEIKGEEGMISKLKLQKEELENEKAKMEIKVKALREECDIFQDKRYKLIVETGKLQEKFDMENEKYDEIIKKAQESQIRIDSNSSKYEEIEKYKDLAASQHSKLLQDIESKQKILLDLEQKIEETRKLHKTETGNLINTMKNYESRLQTLDCEMQKKTETLHDLTCKIDQIKLGNYTKEPDSCNSKKPSLSKYELKTSSLEKTPKYQSEDLKAKELKFYHVNRNIKDKEAVIQKLENQYLTDLEKAEKLKSFSEELENKAKNLNKSPSKNPSFTLKSDFSNTNKPSFLSNPLRNNDSSFIPSKSTLPSKDHRKLSIDPSLNSIQSQKSNSRFSYPSLPRSLHSPQAHTKPQSTISSPINLISYPVSTSNKHKHFSLSNQVQKLENTKDELEHKCWAIQQDINYRKFKLDKLQTQETENLSSSNSSQIFKYY</sequence>
<feature type="region of interest" description="Disordered" evidence="2">
    <location>
        <begin position="743"/>
        <end position="838"/>
    </location>
</feature>
<evidence type="ECO:0000313" key="3">
    <source>
        <dbReference type="EMBL" id="OMJ89464.1"/>
    </source>
</evidence>
<feature type="coiled-coil region" evidence="1">
    <location>
        <begin position="584"/>
        <end position="643"/>
    </location>
</feature>
<feature type="coiled-coil region" evidence="1">
    <location>
        <begin position="178"/>
        <end position="205"/>
    </location>
</feature>
<keyword evidence="4" id="KW-1185">Reference proteome</keyword>
<accession>A0A1R2CKB4</accession>
<keyword evidence="1" id="KW-0175">Coiled coil</keyword>
<feature type="compositionally biased region" description="Polar residues" evidence="2">
    <location>
        <begin position="744"/>
        <end position="790"/>
    </location>
</feature>
<evidence type="ECO:0000256" key="1">
    <source>
        <dbReference type="SAM" id="Coils"/>
    </source>
</evidence>
<feature type="compositionally biased region" description="Polar residues" evidence="2">
    <location>
        <begin position="825"/>
        <end position="838"/>
    </location>
</feature>
<name>A0A1R2CKB4_9CILI</name>
<reference evidence="3 4" key="1">
    <citation type="submission" date="2016-11" db="EMBL/GenBank/DDBJ databases">
        <title>The macronuclear genome of Stentor coeruleus: a giant cell with tiny introns.</title>
        <authorList>
            <person name="Slabodnick M."/>
            <person name="Ruby J.G."/>
            <person name="Reiff S.B."/>
            <person name="Swart E.C."/>
            <person name="Gosai S."/>
            <person name="Prabakaran S."/>
            <person name="Witkowska E."/>
            <person name="Larue G.E."/>
            <person name="Fisher S."/>
            <person name="Freeman R.M."/>
            <person name="Gunawardena J."/>
            <person name="Chu W."/>
            <person name="Stover N.A."/>
            <person name="Gregory B.D."/>
            <person name="Nowacki M."/>
            <person name="Derisi J."/>
            <person name="Roy S.W."/>
            <person name="Marshall W.F."/>
            <person name="Sood P."/>
        </authorList>
    </citation>
    <scope>NUCLEOTIDE SEQUENCE [LARGE SCALE GENOMIC DNA]</scope>
    <source>
        <strain evidence="3">WM001</strain>
    </source>
</reference>
<organism evidence="3 4">
    <name type="scientific">Stentor coeruleus</name>
    <dbReference type="NCBI Taxonomy" id="5963"/>
    <lineage>
        <taxon>Eukaryota</taxon>
        <taxon>Sar</taxon>
        <taxon>Alveolata</taxon>
        <taxon>Ciliophora</taxon>
        <taxon>Postciliodesmatophora</taxon>
        <taxon>Heterotrichea</taxon>
        <taxon>Heterotrichida</taxon>
        <taxon>Stentoridae</taxon>
        <taxon>Stentor</taxon>
    </lineage>
</organism>
<feature type="compositionally biased region" description="Polar residues" evidence="2">
    <location>
        <begin position="801"/>
        <end position="816"/>
    </location>
</feature>
<comment type="caution">
    <text evidence="3">The sequence shown here is derived from an EMBL/GenBank/DDBJ whole genome shotgun (WGS) entry which is preliminary data.</text>
</comment>
<proteinExistence type="predicted"/>
<feature type="coiled-coil region" evidence="1">
    <location>
        <begin position="856"/>
        <end position="883"/>
    </location>
</feature>
<evidence type="ECO:0000313" key="4">
    <source>
        <dbReference type="Proteomes" id="UP000187209"/>
    </source>
</evidence>
<dbReference type="Proteomes" id="UP000187209">
    <property type="component" value="Unassembled WGS sequence"/>
</dbReference>
<protein>
    <submittedName>
        <fullName evidence="3">Uncharacterized protein</fullName>
    </submittedName>
</protein>
<feature type="coiled-coil region" evidence="1">
    <location>
        <begin position="423"/>
        <end position="527"/>
    </location>
</feature>
<feature type="coiled-coil region" evidence="1">
    <location>
        <begin position="319"/>
        <end position="353"/>
    </location>
</feature>
<dbReference type="EMBL" id="MPUH01000125">
    <property type="protein sequence ID" value="OMJ89464.1"/>
    <property type="molecule type" value="Genomic_DNA"/>
</dbReference>
<gene>
    <name evidence="3" type="ORF">SteCoe_8360</name>
</gene>